<evidence type="ECO:0000313" key="1">
    <source>
        <dbReference type="EMBL" id="PXX79938.1"/>
    </source>
</evidence>
<keyword evidence="2" id="KW-1185">Reference proteome</keyword>
<reference evidence="1 2" key="1">
    <citation type="submission" date="2018-05" db="EMBL/GenBank/DDBJ databases">
        <title>Genomic Encyclopedia of Type Strains, Phase IV (KMG-IV): sequencing the most valuable type-strain genomes for metagenomic binning, comparative biology and taxonomic classification.</title>
        <authorList>
            <person name="Goeker M."/>
        </authorList>
    </citation>
    <scope>NUCLEOTIDE SEQUENCE [LARGE SCALE GENOMIC DNA]</scope>
    <source>
        <strain evidence="1 2">DSM 29661</strain>
    </source>
</reference>
<dbReference type="EMBL" id="QJKI01000005">
    <property type="protein sequence ID" value="PXX79938.1"/>
    <property type="molecule type" value="Genomic_DNA"/>
</dbReference>
<proteinExistence type="predicted"/>
<gene>
    <name evidence="1" type="ORF">DFR34_105142</name>
</gene>
<sequence>MPVAARPLLYQCPACGWRHIVTPIGDVLLGEPAACLRCGHHSLTVQPANVLQAALKRLLELR</sequence>
<dbReference type="Proteomes" id="UP000247555">
    <property type="component" value="Unassembled WGS sequence"/>
</dbReference>
<protein>
    <submittedName>
        <fullName evidence="1">Uncharacterized protein</fullName>
    </submittedName>
</protein>
<dbReference type="AlphaFoldDB" id="A0A318KSY7"/>
<name>A0A318KSY7_9NEIS</name>
<organism evidence="1 2">
    <name type="scientific">Rivihabitans pingtungensis</name>
    <dbReference type="NCBI Taxonomy" id="1054498"/>
    <lineage>
        <taxon>Bacteria</taxon>
        <taxon>Pseudomonadati</taxon>
        <taxon>Pseudomonadota</taxon>
        <taxon>Betaproteobacteria</taxon>
        <taxon>Neisseriales</taxon>
        <taxon>Aquaspirillaceae</taxon>
        <taxon>Rivihabitans</taxon>
    </lineage>
</organism>
<comment type="caution">
    <text evidence="1">The sequence shown here is derived from an EMBL/GenBank/DDBJ whole genome shotgun (WGS) entry which is preliminary data.</text>
</comment>
<evidence type="ECO:0000313" key="2">
    <source>
        <dbReference type="Proteomes" id="UP000247555"/>
    </source>
</evidence>
<accession>A0A318KSY7</accession>